<keyword evidence="2" id="KW-1185">Reference proteome</keyword>
<organism evidence="1 2">
    <name type="scientific">Clonostachys rosea f. rosea IK726</name>
    <dbReference type="NCBI Taxonomy" id="1349383"/>
    <lineage>
        <taxon>Eukaryota</taxon>
        <taxon>Fungi</taxon>
        <taxon>Dikarya</taxon>
        <taxon>Ascomycota</taxon>
        <taxon>Pezizomycotina</taxon>
        <taxon>Sordariomycetes</taxon>
        <taxon>Hypocreomycetidae</taxon>
        <taxon>Hypocreales</taxon>
        <taxon>Bionectriaceae</taxon>
        <taxon>Clonostachys</taxon>
    </lineage>
</organism>
<reference evidence="1" key="1">
    <citation type="submission" date="2020-04" db="EMBL/GenBank/DDBJ databases">
        <authorList>
            <person name="Broberg M."/>
        </authorList>
    </citation>
    <scope>NUCLEOTIDE SEQUENCE</scope>
</reference>
<name>A0ACA9UR79_BIOOC</name>
<evidence type="ECO:0000313" key="1">
    <source>
        <dbReference type="EMBL" id="CAG9955807.1"/>
    </source>
</evidence>
<comment type="caution">
    <text evidence="1">The sequence shown here is derived from an EMBL/GenBank/DDBJ whole genome shotgun (WGS) entry which is preliminary data.</text>
</comment>
<protein>
    <submittedName>
        <fullName evidence="1">Uncharacterized protein</fullName>
    </submittedName>
</protein>
<proteinExistence type="predicted"/>
<reference evidence="1" key="2">
    <citation type="submission" date="2021-10" db="EMBL/GenBank/DDBJ databases">
        <authorList>
            <person name="Piombo E."/>
        </authorList>
    </citation>
    <scope>NUCLEOTIDE SEQUENCE</scope>
</reference>
<dbReference type="EMBL" id="CADEHS020000625">
    <property type="protein sequence ID" value="CAG9955807.1"/>
    <property type="molecule type" value="Genomic_DNA"/>
</dbReference>
<evidence type="ECO:0000313" key="2">
    <source>
        <dbReference type="Proteomes" id="UP000836387"/>
    </source>
</evidence>
<accession>A0ACA9UR79</accession>
<gene>
    <name evidence="1" type="ORF">CRV2_00016561</name>
</gene>
<sequence length="73" mass="7954">MDVWRGKEEKGGTHAPQPRSVAISTILADPRCRCFNVAFRQAGGTVRYDTSAGWCVARLVIALPFNPGSCFGR</sequence>
<dbReference type="Proteomes" id="UP000836387">
    <property type="component" value="Unassembled WGS sequence"/>
</dbReference>